<comment type="caution">
    <text evidence="12">The sequence shown here is derived from an EMBL/GenBank/DDBJ whole genome shotgun (WGS) entry which is preliminary data.</text>
</comment>
<dbReference type="PANTHER" id="PTHR48007">
    <property type="entry name" value="LEUCINE-RICH REPEAT RECEPTOR-LIKE PROTEIN KINASE PXC1"/>
    <property type="match status" value="1"/>
</dbReference>
<reference evidence="12 13" key="1">
    <citation type="submission" date="2019-12" db="EMBL/GenBank/DDBJ databases">
        <authorList>
            <person name="Alioto T."/>
            <person name="Alioto T."/>
            <person name="Gomez Garrido J."/>
        </authorList>
    </citation>
    <scope>NUCLEOTIDE SEQUENCE [LARGE SCALE GENOMIC DNA]</scope>
</reference>
<dbReference type="Gramene" id="OE9A101967T2">
    <property type="protein sequence ID" value="OE9A101967C2"/>
    <property type="gene ID" value="OE9A101967"/>
</dbReference>
<dbReference type="AlphaFoldDB" id="A0A8S0VI74"/>
<dbReference type="GO" id="GO:0004674">
    <property type="term" value="F:protein serine/threonine kinase activity"/>
    <property type="evidence" value="ECO:0007669"/>
    <property type="project" value="UniProtKB-EC"/>
</dbReference>
<dbReference type="Proteomes" id="UP000594638">
    <property type="component" value="Unassembled WGS sequence"/>
</dbReference>
<feature type="chain" id="PRO_5035838029" evidence="10">
    <location>
        <begin position="26"/>
        <end position="906"/>
    </location>
</feature>
<feature type="compositionally biased region" description="Polar residues" evidence="8">
    <location>
        <begin position="858"/>
        <end position="885"/>
    </location>
</feature>
<evidence type="ECO:0000256" key="10">
    <source>
        <dbReference type="SAM" id="SignalP"/>
    </source>
</evidence>
<protein>
    <submittedName>
        <fullName evidence="12">Probable LRR receptor-like serine threonine-kinase At2g16250</fullName>
    </submittedName>
</protein>
<dbReference type="SUPFAM" id="SSF56112">
    <property type="entry name" value="Protein kinase-like (PK-like)"/>
    <property type="match status" value="1"/>
</dbReference>
<dbReference type="Gene3D" id="3.80.10.10">
    <property type="entry name" value="Ribonuclease Inhibitor"/>
    <property type="match status" value="3"/>
</dbReference>
<evidence type="ECO:0000256" key="3">
    <source>
        <dbReference type="ARBA" id="ARBA00022692"/>
    </source>
</evidence>
<dbReference type="InterPro" id="IPR001245">
    <property type="entry name" value="Ser-Thr/Tyr_kinase_cat_dom"/>
</dbReference>
<evidence type="ECO:0000256" key="4">
    <source>
        <dbReference type="ARBA" id="ARBA00022729"/>
    </source>
</evidence>
<dbReference type="InterPro" id="IPR000719">
    <property type="entry name" value="Prot_kinase_dom"/>
</dbReference>
<evidence type="ECO:0000256" key="1">
    <source>
        <dbReference type="ARBA" id="ARBA00004370"/>
    </source>
</evidence>
<dbReference type="PANTHER" id="PTHR48007:SF81">
    <property type="entry name" value="PROTEIN KINASE DOMAIN-CONTAINING PROTEIN"/>
    <property type="match status" value="1"/>
</dbReference>
<feature type="domain" description="Protein kinase" evidence="11">
    <location>
        <begin position="518"/>
        <end position="804"/>
    </location>
</feature>
<evidence type="ECO:0000313" key="12">
    <source>
        <dbReference type="EMBL" id="CAA3032567.1"/>
    </source>
</evidence>
<dbReference type="InterPro" id="IPR013210">
    <property type="entry name" value="LRR_N_plant-typ"/>
</dbReference>
<keyword evidence="4 10" id="KW-0732">Signal</keyword>
<feature type="region of interest" description="Disordered" evidence="8">
    <location>
        <begin position="842"/>
        <end position="906"/>
    </location>
</feature>
<dbReference type="PROSITE" id="PS50011">
    <property type="entry name" value="PROTEIN_KINASE_DOM"/>
    <property type="match status" value="1"/>
</dbReference>
<dbReference type="EMBL" id="CACTIH010009615">
    <property type="protein sequence ID" value="CAA3032567.1"/>
    <property type="molecule type" value="Genomic_DNA"/>
</dbReference>
<keyword evidence="5" id="KW-0677">Repeat</keyword>
<dbReference type="OrthoDB" id="676979at2759"/>
<dbReference type="Gene3D" id="3.30.200.20">
    <property type="entry name" value="Phosphorylase Kinase, domain 1"/>
    <property type="match status" value="1"/>
</dbReference>
<evidence type="ECO:0000256" key="5">
    <source>
        <dbReference type="ARBA" id="ARBA00022737"/>
    </source>
</evidence>
<evidence type="ECO:0000256" key="6">
    <source>
        <dbReference type="ARBA" id="ARBA00022989"/>
    </source>
</evidence>
<keyword evidence="12" id="KW-0675">Receptor</keyword>
<evidence type="ECO:0000256" key="2">
    <source>
        <dbReference type="ARBA" id="ARBA00022614"/>
    </source>
</evidence>
<dbReference type="FunFam" id="1.10.510.10:FF:000448">
    <property type="entry name" value="Putative LRR receptor-like serine/threonine-protein kinase"/>
    <property type="match status" value="1"/>
</dbReference>
<feature type="signal peptide" evidence="10">
    <location>
        <begin position="1"/>
        <end position="25"/>
    </location>
</feature>
<dbReference type="InterPro" id="IPR032675">
    <property type="entry name" value="LRR_dom_sf"/>
</dbReference>
<dbReference type="FunFam" id="3.80.10.10:FF:000561">
    <property type="entry name" value="Probable LRR receptor-like serine/threonine-protein kinase At2g16250"/>
    <property type="match status" value="1"/>
</dbReference>
<proteinExistence type="predicted"/>
<feature type="transmembrane region" description="Helical" evidence="9">
    <location>
        <begin position="442"/>
        <end position="468"/>
    </location>
</feature>
<comment type="subcellular location">
    <subcellularLocation>
        <location evidence="1">Membrane</location>
    </subcellularLocation>
</comment>
<dbReference type="Gene3D" id="1.10.510.10">
    <property type="entry name" value="Transferase(Phosphotransferase) domain 1"/>
    <property type="match status" value="1"/>
</dbReference>
<dbReference type="Pfam" id="PF07714">
    <property type="entry name" value="PK_Tyr_Ser-Thr"/>
    <property type="match status" value="1"/>
</dbReference>
<dbReference type="GO" id="GO:0005524">
    <property type="term" value="F:ATP binding"/>
    <property type="evidence" value="ECO:0007669"/>
    <property type="project" value="InterPro"/>
</dbReference>
<keyword evidence="2" id="KW-0433">Leucine-rich repeat</keyword>
<keyword evidence="7 9" id="KW-0472">Membrane</keyword>
<organism evidence="12 13">
    <name type="scientific">Olea europaea subsp. europaea</name>
    <dbReference type="NCBI Taxonomy" id="158383"/>
    <lineage>
        <taxon>Eukaryota</taxon>
        <taxon>Viridiplantae</taxon>
        <taxon>Streptophyta</taxon>
        <taxon>Embryophyta</taxon>
        <taxon>Tracheophyta</taxon>
        <taxon>Spermatophyta</taxon>
        <taxon>Magnoliopsida</taxon>
        <taxon>eudicotyledons</taxon>
        <taxon>Gunneridae</taxon>
        <taxon>Pentapetalae</taxon>
        <taxon>asterids</taxon>
        <taxon>lamiids</taxon>
        <taxon>Lamiales</taxon>
        <taxon>Oleaceae</taxon>
        <taxon>Oleeae</taxon>
        <taxon>Olea</taxon>
    </lineage>
</organism>
<evidence type="ECO:0000256" key="9">
    <source>
        <dbReference type="SAM" id="Phobius"/>
    </source>
</evidence>
<sequence length="906" mass="99800">MEDRCNRVLVCAVLFFLLIACTVEQQFLVSRQERLALLQLRSSLGLRAKEWPIKSDPCTSWVGIQCTNGRVTSINISGFKRTRNGSQNPQFSVDALQSFNFLSSFNASNLALPGSIPEWFGQRLSSLEVLDLRSCSIARAIPFTLGNLSSLTELYLSDNNLTGIVPTSLGQLLRLSVLDLSRNSLTGMIPGSFSALGNLTLLDMSLNFLSGAIPPEIGTLSRLQFLNLSGNSLSSSIPAQLGDLSSLVDLDLGFNSLLGSVHRDLRGLKNLQKLMIGNNFLSGTLPDDLFSPLTQLQRVILSHNAFTDDFPFVLWSMPQLRFLDASRNNFTGTLPNHSLNANASFAVFNISQNFFYGNLTSVIRRFSFIDMSGNYLQGRVPDYARGNTSFSRNCLQNVASQRRVSECASFYAERGLVFDNFGLPNGVLPYPPKSDKKSHRTVIILASVLGAAGLIALLATFFVLLIVCKRKNGAKNQRDIGVGPVPANGSSPPGAALDFSSLGETFTYKKILEATGELSDVNLIKNGHSGDFFRGILEDANPIVIKKIDLRSSVKKEAYMSELDLFSKVSHQRLVPLLGHCLENENEKFLIYKYMPNGDLSMSLFKKTNSDADSLQSLDWITRLKIAIGAAEGLSYLHHECTPPFVHRDIRASSILLDDKFEVRLGSLSEVCVQEGDSHQNRITRLLRLSQTSEQGTSGMTNATCAYDVYCFGKVLLELVTGKLGISSSTDATTKEWLETTLPYISIYDKELVTNIVDPSLIIDEDLLEEVWAMAVVARSCLNPKPTRRPLMRYILKALENPLKVVRDEQTSSARLRTTSSRGSWNATALFGSWRQTSSDVAAMPAVPSQKAELADSFKQSGATGSQESGQNNDEGYGHSFSTKQHSNEIFPEPLNVQDVERENED</sequence>
<dbReference type="FunFam" id="3.30.200.20:FF:000433">
    <property type="entry name" value="Predicted protein"/>
    <property type="match status" value="1"/>
</dbReference>
<keyword evidence="3 9" id="KW-0812">Transmembrane</keyword>
<keyword evidence="6 9" id="KW-1133">Transmembrane helix</keyword>
<evidence type="ECO:0000259" key="11">
    <source>
        <dbReference type="PROSITE" id="PS50011"/>
    </source>
</evidence>
<dbReference type="Pfam" id="PF08263">
    <property type="entry name" value="LRRNT_2"/>
    <property type="match status" value="1"/>
</dbReference>
<gene>
    <name evidence="12" type="ORF">OLEA9_A101967</name>
</gene>
<dbReference type="FunFam" id="3.80.10.10:FF:000383">
    <property type="entry name" value="Leucine-rich repeat receptor protein kinase EMS1"/>
    <property type="match status" value="1"/>
</dbReference>
<evidence type="ECO:0000256" key="7">
    <source>
        <dbReference type="ARBA" id="ARBA00023136"/>
    </source>
</evidence>
<evidence type="ECO:0000313" key="13">
    <source>
        <dbReference type="Proteomes" id="UP000594638"/>
    </source>
</evidence>
<dbReference type="InterPro" id="IPR003591">
    <property type="entry name" value="Leu-rich_rpt_typical-subtyp"/>
</dbReference>
<name>A0A8S0VI74_OLEEU</name>
<dbReference type="GO" id="GO:0016020">
    <property type="term" value="C:membrane"/>
    <property type="evidence" value="ECO:0007669"/>
    <property type="project" value="UniProtKB-SubCell"/>
</dbReference>
<dbReference type="SUPFAM" id="SSF52058">
    <property type="entry name" value="L domain-like"/>
    <property type="match status" value="1"/>
</dbReference>
<dbReference type="PROSITE" id="PS51257">
    <property type="entry name" value="PROKAR_LIPOPROTEIN"/>
    <property type="match status" value="1"/>
</dbReference>
<dbReference type="InterPro" id="IPR055414">
    <property type="entry name" value="LRR_R13L4/SHOC2-like"/>
</dbReference>
<dbReference type="InterPro" id="IPR046959">
    <property type="entry name" value="PRK1-6/SRF4-like"/>
</dbReference>
<keyword evidence="13" id="KW-1185">Reference proteome</keyword>
<dbReference type="InterPro" id="IPR011009">
    <property type="entry name" value="Kinase-like_dom_sf"/>
</dbReference>
<dbReference type="PRINTS" id="PR00019">
    <property type="entry name" value="LEURICHRPT"/>
</dbReference>
<dbReference type="SMART" id="SM00369">
    <property type="entry name" value="LRR_TYP"/>
    <property type="match status" value="6"/>
</dbReference>
<dbReference type="Pfam" id="PF23598">
    <property type="entry name" value="LRR_14"/>
    <property type="match status" value="1"/>
</dbReference>
<evidence type="ECO:0000256" key="8">
    <source>
        <dbReference type="SAM" id="MobiDB-lite"/>
    </source>
</evidence>
<accession>A0A8S0VI74</accession>